<protein>
    <recommendedName>
        <fullName evidence="7">Kynurenine formamidase</fullName>
        <shortName evidence="7">KFA</shortName>
        <shortName evidence="7">KFase</shortName>
        <ecNumber evidence="7">3.5.1.9</ecNumber>
    </recommendedName>
    <alternativeName>
        <fullName evidence="7">Arylformamidase</fullName>
    </alternativeName>
    <alternativeName>
        <fullName evidence="7">N-formylkynurenine formamidase</fullName>
        <shortName evidence="7">FKF</shortName>
    </alternativeName>
</protein>
<proteinExistence type="inferred from homology"/>
<keyword evidence="5 7" id="KW-0823">Tryptophan catabolism</keyword>
<dbReference type="NCBIfam" id="TIGR03035">
    <property type="entry name" value="trp_arylform"/>
    <property type="match status" value="1"/>
</dbReference>
<reference evidence="9" key="1">
    <citation type="journal article" date="2019" name="Int. J. Syst. Evol. Microbiol.">
        <title>The Global Catalogue of Microorganisms (GCM) 10K type strain sequencing project: providing services to taxonomists for standard genome sequencing and annotation.</title>
        <authorList>
            <consortium name="The Broad Institute Genomics Platform"/>
            <consortium name="The Broad Institute Genome Sequencing Center for Infectious Disease"/>
            <person name="Wu L."/>
            <person name="Ma J."/>
        </authorList>
    </citation>
    <scope>NUCLEOTIDE SEQUENCE [LARGE SCALE GENOMIC DNA]</scope>
    <source>
        <strain evidence="9">KCTC 52487</strain>
    </source>
</reference>
<comment type="similarity">
    <text evidence="7">Belongs to the Cyclase 1 superfamily. KynB family.</text>
</comment>
<evidence type="ECO:0000313" key="8">
    <source>
        <dbReference type="EMBL" id="MFC2924624.1"/>
    </source>
</evidence>
<dbReference type="PANTHER" id="PTHR31118">
    <property type="entry name" value="CYCLASE-LIKE PROTEIN 2"/>
    <property type="match status" value="1"/>
</dbReference>
<sequence length="211" mass="22827">MSETRRIWDISQTLRPGLPVWPGDTAFAIERTWALEGDCPVNVSKLTLSTHSGAHGDAPLHYDPDGAAIEAVDLAPYIGPCRVLDVRHARGTVKPADFDAAKLARQTRILFRTYDAFPHEIWDSGFTAVAPETVELLAAAGVKLVGIDSASMDKETSKTLNAHHAVRRAGMRILEGLVLDDVPEGDYELIALPLKIAGADAAPMRAILRSL</sequence>
<feature type="binding site" evidence="7">
    <location>
        <position position="55"/>
    </location>
    <ligand>
        <name>Zn(2+)</name>
        <dbReference type="ChEBI" id="CHEBI:29105"/>
        <label>1</label>
    </ligand>
</feature>
<evidence type="ECO:0000313" key="9">
    <source>
        <dbReference type="Proteomes" id="UP001595379"/>
    </source>
</evidence>
<evidence type="ECO:0000256" key="1">
    <source>
        <dbReference type="ARBA" id="ARBA00002204"/>
    </source>
</evidence>
<evidence type="ECO:0000256" key="6">
    <source>
        <dbReference type="ARBA" id="ARBA00048496"/>
    </source>
</evidence>
<evidence type="ECO:0000256" key="5">
    <source>
        <dbReference type="ARBA" id="ARBA00023079"/>
    </source>
</evidence>
<keyword evidence="4 7" id="KW-0862">Zinc</keyword>
<feature type="active site" description="Proton donor/acceptor" evidence="7">
    <location>
        <position position="61"/>
    </location>
</feature>
<keyword evidence="2 7" id="KW-0479">Metal-binding</keyword>
<feature type="binding site" evidence="7">
    <location>
        <position position="21"/>
    </location>
    <ligand>
        <name>substrate</name>
    </ligand>
</feature>
<feature type="binding site" evidence="7">
    <location>
        <position position="57"/>
    </location>
    <ligand>
        <name>Zn(2+)</name>
        <dbReference type="ChEBI" id="CHEBI:29105"/>
        <label>2</label>
    </ligand>
</feature>
<keyword evidence="3 7" id="KW-0378">Hydrolase</keyword>
<dbReference type="EC" id="3.5.1.9" evidence="7"/>
<gene>
    <name evidence="7 8" type="primary">kynB</name>
    <name evidence="8" type="ORF">ACFOOR_00730</name>
</gene>
<comment type="pathway">
    <text evidence="7">Amino-acid degradation; L-tryptophan degradation via kynurenine pathway; L-kynurenine from L-tryptophan: step 2/2.</text>
</comment>
<comment type="subunit">
    <text evidence="7">Homodimer.</text>
</comment>
<dbReference type="HAMAP" id="MF_01969">
    <property type="entry name" value="KynB"/>
    <property type="match status" value="1"/>
</dbReference>
<evidence type="ECO:0000256" key="3">
    <source>
        <dbReference type="ARBA" id="ARBA00022801"/>
    </source>
</evidence>
<feature type="binding site" evidence="7">
    <location>
        <position position="175"/>
    </location>
    <ligand>
        <name>Zn(2+)</name>
        <dbReference type="ChEBI" id="CHEBI:29105"/>
        <label>2</label>
    </ligand>
</feature>
<dbReference type="PANTHER" id="PTHR31118:SF32">
    <property type="entry name" value="KYNURENINE FORMAMIDASE"/>
    <property type="match status" value="1"/>
</dbReference>
<feature type="binding site" evidence="7">
    <location>
        <position position="163"/>
    </location>
    <ligand>
        <name>Zn(2+)</name>
        <dbReference type="ChEBI" id="CHEBI:29105"/>
        <label>2</label>
    </ligand>
</feature>
<feature type="binding site" evidence="7">
    <location>
        <position position="57"/>
    </location>
    <ligand>
        <name>Zn(2+)</name>
        <dbReference type="ChEBI" id="CHEBI:29105"/>
        <label>1</label>
    </ligand>
</feature>
<keyword evidence="9" id="KW-1185">Reference proteome</keyword>
<evidence type="ECO:0000256" key="7">
    <source>
        <dbReference type="HAMAP-Rule" id="MF_01969"/>
    </source>
</evidence>
<feature type="binding site" evidence="7">
    <location>
        <position position="175"/>
    </location>
    <ligand>
        <name>Zn(2+)</name>
        <dbReference type="ChEBI" id="CHEBI:29105"/>
        <label>1</label>
    </ligand>
</feature>
<dbReference type="EMBL" id="JBHRSV010000001">
    <property type="protein sequence ID" value="MFC2924624.1"/>
    <property type="molecule type" value="Genomic_DNA"/>
</dbReference>
<feature type="binding site" evidence="7">
    <location>
        <position position="51"/>
    </location>
    <ligand>
        <name>Zn(2+)</name>
        <dbReference type="ChEBI" id="CHEBI:29105"/>
        <label>1</label>
    </ligand>
</feature>
<accession>A0ABV6ZT78</accession>
<comment type="catalytic activity">
    <reaction evidence="6 7">
        <text>N-formyl-L-kynurenine + H2O = L-kynurenine + formate + H(+)</text>
        <dbReference type="Rhea" id="RHEA:13009"/>
        <dbReference type="ChEBI" id="CHEBI:15377"/>
        <dbReference type="ChEBI" id="CHEBI:15378"/>
        <dbReference type="ChEBI" id="CHEBI:15740"/>
        <dbReference type="ChEBI" id="CHEBI:57959"/>
        <dbReference type="ChEBI" id="CHEBI:58629"/>
        <dbReference type="EC" id="3.5.1.9"/>
    </reaction>
</comment>
<dbReference type="Proteomes" id="UP001595379">
    <property type="component" value="Unassembled WGS sequence"/>
</dbReference>
<organism evidence="8 9">
    <name type="scientific">Hyphobacterium vulgare</name>
    <dbReference type="NCBI Taxonomy" id="1736751"/>
    <lineage>
        <taxon>Bacteria</taxon>
        <taxon>Pseudomonadati</taxon>
        <taxon>Pseudomonadota</taxon>
        <taxon>Alphaproteobacteria</taxon>
        <taxon>Maricaulales</taxon>
        <taxon>Maricaulaceae</taxon>
        <taxon>Hyphobacterium</taxon>
    </lineage>
</organism>
<comment type="caution">
    <text evidence="8">The sequence shown here is derived from an EMBL/GenBank/DDBJ whole genome shotgun (WGS) entry which is preliminary data.</text>
</comment>
<evidence type="ECO:0000256" key="4">
    <source>
        <dbReference type="ARBA" id="ARBA00022833"/>
    </source>
</evidence>
<dbReference type="InterPro" id="IPR017484">
    <property type="entry name" value="Kynurenine_formamidase_bac"/>
</dbReference>
<dbReference type="InterPro" id="IPR007325">
    <property type="entry name" value="KFase/CYL"/>
</dbReference>
<evidence type="ECO:0000256" key="2">
    <source>
        <dbReference type="ARBA" id="ARBA00022723"/>
    </source>
</evidence>
<dbReference type="SUPFAM" id="SSF102198">
    <property type="entry name" value="Putative cyclase"/>
    <property type="match status" value="1"/>
</dbReference>
<dbReference type="Gene3D" id="3.50.30.50">
    <property type="entry name" value="Putative cyclase"/>
    <property type="match status" value="1"/>
</dbReference>
<dbReference type="InterPro" id="IPR037175">
    <property type="entry name" value="KFase_sf"/>
</dbReference>
<comment type="function">
    <text evidence="1 7">Catalyzes the hydrolysis of N-formyl-L-kynurenine to L-kynurenine, the second step in the kynurenine pathway of tryptophan degradation.</text>
</comment>
<dbReference type="Pfam" id="PF04199">
    <property type="entry name" value="Cyclase"/>
    <property type="match status" value="1"/>
</dbReference>
<comment type="cofactor">
    <cofactor evidence="7">
        <name>Zn(2+)</name>
        <dbReference type="ChEBI" id="CHEBI:29105"/>
    </cofactor>
    <text evidence="7">Binds 2 zinc ions per subunit.</text>
</comment>
<name>A0ABV6ZT78_9PROT</name>
<dbReference type="GO" id="GO:0004061">
    <property type="term" value="F:arylformamidase activity"/>
    <property type="evidence" value="ECO:0007669"/>
    <property type="project" value="UniProtKB-EC"/>
</dbReference>
<dbReference type="RefSeq" id="WP_343163663.1">
    <property type="nucleotide sequence ID" value="NZ_JBHRSV010000001.1"/>
</dbReference>